<evidence type="ECO:0000256" key="4">
    <source>
        <dbReference type="ARBA" id="ARBA00023136"/>
    </source>
</evidence>
<evidence type="ECO:0000256" key="5">
    <source>
        <dbReference type="SAM" id="Phobius"/>
    </source>
</evidence>
<keyword evidence="2 5" id="KW-0812">Transmembrane</keyword>
<evidence type="ECO:0000256" key="1">
    <source>
        <dbReference type="ARBA" id="ARBA00004141"/>
    </source>
</evidence>
<comment type="subcellular location">
    <subcellularLocation>
        <location evidence="1">Membrane</location>
        <topology evidence="1">Multi-pass membrane protein</topology>
    </subcellularLocation>
</comment>
<feature type="domain" description="Major facilitator superfamily (MFS) profile" evidence="6">
    <location>
        <begin position="1"/>
        <end position="168"/>
    </location>
</feature>
<dbReference type="OrthoDB" id="2130629at2759"/>
<dbReference type="Gene3D" id="1.20.1250.20">
    <property type="entry name" value="MFS general substrate transporter like domains"/>
    <property type="match status" value="1"/>
</dbReference>
<evidence type="ECO:0000313" key="7">
    <source>
        <dbReference type="EMBL" id="OBR08822.1"/>
    </source>
</evidence>
<feature type="transmembrane region" description="Helical" evidence="5">
    <location>
        <begin position="6"/>
        <end position="28"/>
    </location>
</feature>
<comment type="caution">
    <text evidence="7">The sequence shown here is derived from an EMBL/GenBank/DDBJ whole genome shotgun (WGS) entry which is preliminary data.</text>
</comment>
<feature type="transmembrane region" description="Helical" evidence="5">
    <location>
        <begin position="60"/>
        <end position="85"/>
    </location>
</feature>
<keyword evidence="4 5" id="KW-0472">Membrane</keyword>
<sequence>MSALQSSLRFLPHVIMGTAVNVAAAWLVSRVKVQTLGAASAVISAVAPILMATVDLDGNYWFAPFWAMLLSPVNADALFTVSNLIISDAFPADLQSLAGGVFSEIGQIGNAVGLAMTAAIAASVTEHSGIVDDTGAARMAGYRAAFWTVFAATVAVVVVVLWGLRKSGTVGKKDD</sequence>
<dbReference type="SUPFAM" id="SSF103473">
    <property type="entry name" value="MFS general substrate transporter"/>
    <property type="match status" value="1"/>
</dbReference>
<dbReference type="AlphaFoldDB" id="A0A1B7Y9U4"/>
<keyword evidence="8" id="KW-1185">Reference proteome</keyword>
<gene>
    <name evidence="7" type="ORF">CH63R_07587</name>
</gene>
<dbReference type="InterPro" id="IPR036259">
    <property type="entry name" value="MFS_trans_sf"/>
</dbReference>
<evidence type="ECO:0000259" key="6">
    <source>
        <dbReference type="PROSITE" id="PS50850"/>
    </source>
</evidence>
<organism evidence="7 8">
    <name type="scientific">Colletotrichum higginsianum (strain IMI 349063)</name>
    <name type="common">Crucifer anthracnose fungus</name>
    <dbReference type="NCBI Taxonomy" id="759273"/>
    <lineage>
        <taxon>Eukaryota</taxon>
        <taxon>Fungi</taxon>
        <taxon>Dikarya</taxon>
        <taxon>Ascomycota</taxon>
        <taxon>Pezizomycotina</taxon>
        <taxon>Sordariomycetes</taxon>
        <taxon>Hypocreomycetidae</taxon>
        <taxon>Glomerellales</taxon>
        <taxon>Glomerellaceae</taxon>
        <taxon>Colletotrichum</taxon>
        <taxon>Colletotrichum destructivum species complex</taxon>
    </lineage>
</organism>
<dbReference type="PROSITE" id="PS50850">
    <property type="entry name" value="MFS"/>
    <property type="match status" value="1"/>
</dbReference>
<reference evidence="8" key="1">
    <citation type="journal article" date="2017" name="BMC Genomics">
        <title>Gapless genome assembly of Colletotrichum higginsianum reveals chromosome structure and association of transposable elements with secondary metabolite gene clusters.</title>
        <authorList>
            <person name="Dallery J.-F."/>
            <person name="Lapalu N."/>
            <person name="Zampounis A."/>
            <person name="Pigne S."/>
            <person name="Luyten I."/>
            <person name="Amselem J."/>
            <person name="Wittenberg A.H.J."/>
            <person name="Zhou S."/>
            <person name="de Queiroz M.V."/>
            <person name="Robin G.P."/>
            <person name="Auger A."/>
            <person name="Hainaut M."/>
            <person name="Henrissat B."/>
            <person name="Kim K.-T."/>
            <person name="Lee Y.-H."/>
            <person name="Lespinet O."/>
            <person name="Schwartz D.C."/>
            <person name="Thon M.R."/>
            <person name="O'Connell R.J."/>
        </authorList>
    </citation>
    <scope>NUCLEOTIDE SEQUENCE [LARGE SCALE GENOMIC DNA]</scope>
    <source>
        <strain evidence="8">IMI 349063</strain>
    </source>
</reference>
<protein>
    <submittedName>
        <fullName evidence="7">Major facilitator superfamily transporter</fullName>
    </submittedName>
</protein>
<name>A0A1B7Y9U4_COLHI</name>
<dbReference type="InterPro" id="IPR020846">
    <property type="entry name" value="MFS_dom"/>
</dbReference>
<evidence type="ECO:0000256" key="2">
    <source>
        <dbReference type="ARBA" id="ARBA00022692"/>
    </source>
</evidence>
<dbReference type="KEGG" id="chig:CH63R_07587"/>
<evidence type="ECO:0000256" key="3">
    <source>
        <dbReference type="ARBA" id="ARBA00022989"/>
    </source>
</evidence>
<dbReference type="Proteomes" id="UP000092177">
    <property type="component" value="Chromosome 5"/>
</dbReference>
<dbReference type="GO" id="GO:0022857">
    <property type="term" value="F:transmembrane transporter activity"/>
    <property type="evidence" value="ECO:0007669"/>
    <property type="project" value="InterPro"/>
</dbReference>
<accession>A0A1B7Y9U4</accession>
<feature type="transmembrane region" description="Helical" evidence="5">
    <location>
        <begin position="144"/>
        <end position="164"/>
    </location>
</feature>
<evidence type="ECO:0000313" key="8">
    <source>
        <dbReference type="Proteomes" id="UP000092177"/>
    </source>
</evidence>
<feature type="transmembrane region" description="Helical" evidence="5">
    <location>
        <begin position="35"/>
        <end position="54"/>
    </location>
</feature>
<dbReference type="EMBL" id="LTAN01000005">
    <property type="protein sequence ID" value="OBR08822.1"/>
    <property type="molecule type" value="Genomic_DNA"/>
</dbReference>
<dbReference type="GeneID" id="28866669"/>
<proteinExistence type="predicted"/>
<feature type="transmembrane region" description="Helical" evidence="5">
    <location>
        <begin position="97"/>
        <end position="124"/>
    </location>
</feature>
<dbReference type="RefSeq" id="XP_018157340.1">
    <property type="nucleotide sequence ID" value="XM_018302562.1"/>
</dbReference>
<dbReference type="VEuPathDB" id="FungiDB:CH63R_07587"/>
<keyword evidence="3 5" id="KW-1133">Transmembrane helix</keyword>
<dbReference type="GO" id="GO:0016020">
    <property type="term" value="C:membrane"/>
    <property type="evidence" value="ECO:0007669"/>
    <property type="project" value="UniProtKB-SubCell"/>
</dbReference>
<dbReference type="PANTHER" id="PTHR42718:SF10">
    <property type="entry name" value="TRANSPORTER, PUTATIVE (AFU_ORTHOLOGUE AFUA_8G06760)-RELATED"/>
    <property type="match status" value="1"/>
</dbReference>
<dbReference type="PANTHER" id="PTHR42718">
    <property type="entry name" value="MAJOR FACILITATOR SUPERFAMILY MULTIDRUG TRANSPORTER MFSC"/>
    <property type="match status" value="1"/>
</dbReference>